<gene>
    <name evidence="2" type="ORF">DWZ19_02975</name>
</gene>
<reference evidence="2 3" key="1">
    <citation type="submission" date="2018-08" db="EMBL/GenBank/DDBJ databases">
        <title>A genome reference for cultivated species of the human gut microbiota.</title>
        <authorList>
            <person name="Zou Y."/>
            <person name="Xue W."/>
            <person name="Luo G."/>
        </authorList>
    </citation>
    <scope>NUCLEOTIDE SEQUENCE [LARGE SCALE GENOMIC DNA]</scope>
    <source>
        <strain evidence="2 3">AF30-12BH</strain>
    </source>
</reference>
<dbReference type="AlphaFoldDB" id="A0AAE8DIE2"/>
<evidence type="ECO:0000313" key="3">
    <source>
        <dbReference type="Proteomes" id="UP000285725"/>
    </source>
</evidence>
<dbReference type="EMBL" id="QRQU01000001">
    <property type="protein sequence ID" value="RHN27428.1"/>
    <property type="molecule type" value="Genomic_DNA"/>
</dbReference>
<keyword evidence="1" id="KW-1133">Transmembrane helix</keyword>
<comment type="caution">
    <text evidence="2">The sequence shown here is derived from an EMBL/GenBank/DDBJ whole genome shotgun (WGS) entry which is preliminary data.</text>
</comment>
<evidence type="ECO:0000313" key="2">
    <source>
        <dbReference type="EMBL" id="RHN27428.1"/>
    </source>
</evidence>
<keyword evidence="1" id="KW-0812">Transmembrane</keyword>
<name>A0AAE8DIE2_STRPA</name>
<sequence length="69" mass="7680">MEYDPDEVKQIFYDYESHVENSKATQVGNALEGAGEARQGCGEALSNLGYLIIIILLLIPLLNFIFSLM</sequence>
<organism evidence="2 3">
    <name type="scientific">Streptococcus parasanguinis</name>
    <dbReference type="NCBI Taxonomy" id="1318"/>
    <lineage>
        <taxon>Bacteria</taxon>
        <taxon>Bacillati</taxon>
        <taxon>Bacillota</taxon>
        <taxon>Bacilli</taxon>
        <taxon>Lactobacillales</taxon>
        <taxon>Streptococcaceae</taxon>
        <taxon>Streptococcus</taxon>
    </lineage>
</organism>
<dbReference type="Proteomes" id="UP000285725">
    <property type="component" value="Unassembled WGS sequence"/>
</dbReference>
<protein>
    <submittedName>
        <fullName evidence="2">Uncharacterized protein</fullName>
    </submittedName>
</protein>
<accession>A0AAE8DIE2</accession>
<proteinExistence type="predicted"/>
<feature type="transmembrane region" description="Helical" evidence="1">
    <location>
        <begin position="48"/>
        <end position="68"/>
    </location>
</feature>
<evidence type="ECO:0000256" key="1">
    <source>
        <dbReference type="SAM" id="Phobius"/>
    </source>
</evidence>
<keyword evidence="1" id="KW-0472">Membrane</keyword>